<evidence type="ECO:0000313" key="2">
    <source>
        <dbReference type="EMBL" id="CAI3975522.1"/>
    </source>
</evidence>
<organism evidence="2">
    <name type="scientific">Cladocopium goreaui</name>
    <dbReference type="NCBI Taxonomy" id="2562237"/>
    <lineage>
        <taxon>Eukaryota</taxon>
        <taxon>Sar</taxon>
        <taxon>Alveolata</taxon>
        <taxon>Dinophyceae</taxon>
        <taxon>Suessiales</taxon>
        <taxon>Symbiodiniaceae</taxon>
        <taxon>Cladocopium</taxon>
    </lineage>
</organism>
<dbReference type="EMBL" id="CAMXCT030000121">
    <property type="protein sequence ID" value="CAL4761514.1"/>
    <property type="molecule type" value="Genomic_DNA"/>
</dbReference>
<name>A0A9P1BLH6_9DINO</name>
<dbReference type="EMBL" id="CAMXCT020000209">
    <property type="protein sequence ID" value="CAL1128897.1"/>
    <property type="molecule type" value="Genomic_DNA"/>
</dbReference>
<sequence length="162" mass="18034">MKWDGVPGNLGHIIPTVKVNSDLWTSDTNKIKDLQRLNGDSELAAALLIAFWFRNDSDICHWLKRELADIVLEFYSYGVGSQFDLAKFGTTLPNLLVGLVEDEERDRQVIGLGAADKRLVLAKMVDGAMTEMAMSEDKAIEALLSKGSYMRGWHPGLPIHMS</sequence>
<reference evidence="2" key="1">
    <citation type="submission" date="2022-10" db="EMBL/GenBank/DDBJ databases">
        <authorList>
            <person name="Chen Y."/>
            <person name="Dougan E. K."/>
            <person name="Chan C."/>
            <person name="Rhodes N."/>
            <person name="Thang M."/>
        </authorList>
    </citation>
    <scope>NUCLEOTIDE SEQUENCE</scope>
</reference>
<dbReference type="AlphaFoldDB" id="A0A9P1BLH6"/>
<accession>A0A9P1BLH6</accession>
<keyword evidence="5" id="KW-1185">Reference proteome</keyword>
<proteinExistence type="predicted"/>
<evidence type="ECO:0000313" key="3">
    <source>
        <dbReference type="EMBL" id="CAI3997972.1"/>
    </source>
</evidence>
<dbReference type="EMBL" id="CAMXCT010002407">
    <property type="protein sequence ID" value="CAI3997972.1"/>
    <property type="molecule type" value="Genomic_DNA"/>
</dbReference>
<dbReference type="EMBL" id="CAMXCT020002407">
    <property type="protein sequence ID" value="CAL1151347.1"/>
    <property type="molecule type" value="Genomic_DNA"/>
</dbReference>
<evidence type="ECO:0000313" key="1">
    <source>
        <dbReference type="EMBL" id="CAI3974202.1"/>
    </source>
</evidence>
<reference evidence="4" key="2">
    <citation type="submission" date="2024-04" db="EMBL/GenBank/DDBJ databases">
        <authorList>
            <person name="Chen Y."/>
            <person name="Shah S."/>
            <person name="Dougan E. K."/>
            <person name="Thang M."/>
            <person name="Chan C."/>
        </authorList>
    </citation>
    <scope>NUCLEOTIDE SEQUENCE [LARGE SCALE GENOMIC DNA]</scope>
</reference>
<dbReference type="EMBL" id="CAMXCT010000121">
    <property type="protein sequence ID" value="CAI3974202.1"/>
    <property type="molecule type" value="Genomic_DNA"/>
</dbReference>
<gene>
    <name evidence="3" type="ORF">C1SCF055_LOCUS24307</name>
    <name evidence="1" type="ORF">C1SCF055_LOCUS2623</name>
    <name evidence="2" type="ORF">C1SCF055_LOCUS3825</name>
</gene>
<dbReference type="Proteomes" id="UP001152797">
    <property type="component" value="Unassembled WGS sequence"/>
</dbReference>
<protein>
    <submittedName>
        <fullName evidence="2">Uncharacterized protein</fullName>
    </submittedName>
</protein>
<evidence type="ECO:0000313" key="5">
    <source>
        <dbReference type="Proteomes" id="UP001152797"/>
    </source>
</evidence>
<comment type="caution">
    <text evidence="2">The sequence shown here is derived from an EMBL/GenBank/DDBJ whole genome shotgun (WGS) entry which is preliminary data.</text>
</comment>
<evidence type="ECO:0000313" key="4">
    <source>
        <dbReference type="EMBL" id="CAL1127577.1"/>
    </source>
</evidence>
<dbReference type="EMBL" id="CAMXCT030000209">
    <property type="protein sequence ID" value="CAL4762834.1"/>
    <property type="molecule type" value="Genomic_DNA"/>
</dbReference>
<dbReference type="EMBL" id="CAMXCT020000121">
    <property type="protein sequence ID" value="CAL1127577.1"/>
    <property type="molecule type" value="Genomic_DNA"/>
</dbReference>
<dbReference type="EMBL" id="CAMXCT010000209">
    <property type="protein sequence ID" value="CAI3975522.1"/>
    <property type="molecule type" value="Genomic_DNA"/>
</dbReference>
<dbReference type="EMBL" id="CAMXCT030002407">
    <property type="protein sequence ID" value="CAL4785284.1"/>
    <property type="molecule type" value="Genomic_DNA"/>
</dbReference>